<sequence length="92" mass="10176">MDRPRPRETVMDMAGVMTRRLMCLCGMRATGVVPPSVVLVPLPDDNAERRLDWHLRLERLHAAANAGPWAGPCADCGALIVAMEAMERDRHA</sequence>
<dbReference type="RefSeq" id="WP_354196192.1">
    <property type="nucleotide sequence ID" value="NZ_JBEPML010000010.1"/>
</dbReference>
<gene>
    <name evidence="1" type="ORF">ABID37_003053</name>
</gene>
<evidence type="ECO:0000313" key="1">
    <source>
        <dbReference type="EMBL" id="MET3792830.1"/>
    </source>
</evidence>
<dbReference type="Proteomes" id="UP001549076">
    <property type="component" value="Unassembled WGS sequence"/>
</dbReference>
<keyword evidence="2" id="KW-1185">Reference proteome</keyword>
<accession>A0ABV2N191</accession>
<protein>
    <submittedName>
        <fullName evidence="1">Uncharacterized protein</fullName>
    </submittedName>
</protein>
<name>A0ABV2N191_9HYPH</name>
<reference evidence="1 2" key="1">
    <citation type="submission" date="2024-06" db="EMBL/GenBank/DDBJ databases">
        <title>Genomic Encyclopedia of Type Strains, Phase IV (KMG-IV): sequencing the most valuable type-strain genomes for metagenomic binning, comparative biology and taxonomic classification.</title>
        <authorList>
            <person name="Goeker M."/>
        </authorList>
    </citation>
    <scope>NUCLEOTIDE SEQUENCE [LARGE SCALE GENOMIC DNA]</scope>
    <source>
        <strain evidence="1 2">DSM 27865</strain>
    </source>
</reference>
<organism evidence="1 2">
    <name type="scientific">Aquamicrobium terrae</name>
    <dbReference type="NCBI Taxonomy" id="1324945"/>
    <lineage>
        <taxon>Bacteria</taxon>
        <taxon>Pseudomonadati</taxon>
        <taxon>Pseudomonadota</taxon>
        <taxon>Alphaproteobacteria</taxon>
        <taxon>Hyphomicrobiales</taxon>
        <taxon>Phyllobacteriaceae</taxon>
        <taxon>Aquamicrobium</taxon>
    </lineage>
</organism>
<dbReference type="EMBL" id="JBEPML010000010">
    <property type="protein sequence ID" value="MET3792830.1"/>
    <property type="molecule type" value="Genomic_DNA"/>
</dbReference>
<proteinExistence type="predicted"/>
<evidence type="ECO:0000313" key="2">
    <source>
        <dbReference type="Proteomes" id="UP001549076"/>
    </source>
</evidence>
<comment type="caution">
    <text evidence="1">The sequence shown here is derived from an EMBL/GenBank/DDBJ whole genome shotgun (WGS) entry which is preliminary data.</text>
</comment>